<dbReference type="Proteomes" id="UP000625210">
    <property type="component" value="Unassembled WGS sequence"/>
</dbReference>
<reference evidence="4" key="2">
    <citation type="submission" date="2020-09" db="EMBL/GenBank/DDBJ databases">
        <authorList>
            <person name="Sun Q."/>
            <person name="Zhou Y."/>
        </authorList>
    </citation>
    <scope>NUCLEOTIDE SEQUENCE</scope>
    <source>
        <strain evidence="4">CGMCC 1.15179</strain>
    </source>
</reference>
<dbReference type="SUPFAM" id="SSF52821">
    <property type="entry name" value="Rhodanese/Cell cycle control phosphatase"/>
    <property type="match status" value="2"/>
</dbReference>
<evidence type="ECO:0000313" key="4">
    <source>
        <dbReference type="EMBL" id="GGE07676.1"/>
    </source>
</evidence>
<reference evidence="4" key="1">
    <citation type="journal article" date="2014" name="Int. J. Syst. Evol. Microbiol.">
        <title>Complete genome sequence of Corynebacterium casei LMG S-19264T (=DSM 44701T), isolated from a smear-ripened cheese.</title>
        <authorList>
            <consortium name="US DOE Joint Genome Institute (JGI-PGF)"/>
            <person name="Walter F."/>
            <person name="Albersmeier A."/>
            <person name="Kalinowski J."/>
            <person name="Ruckert C."/>
        </authorList>
    </citation>
    <scope>NUCLEOTIDE SEQUENCE</scope>
    <source>
        <strain evidence="4">CGMCC 1.15179</strain>
    </source>
</reference>
<dbReference type="PANTHER" id="PTHR11364:SF27">
    <property type="entry name" value="SULFURTRANSFERASE"/>
    <property type="match status" value="1"/>
</dbReference>
<dbReference type="AlphaFoldDB" id="A0A8J2YA69"/>
<dbReference type="InterPro" id="IPR001307">
    <property type="entry name" value="Thiosulphate_STrfase_CS"/>
</dbReference>
<proteinExistence type="predicted"/>
<comment type="caution">
    <text evidence="4">The sequence shown here is derived from an EMBL/GenBank/DDBJ whole genome shotgun (WGS) entry which is preliminary data.</text>
</comment>
<dbReference type="PROSITE" id="PS00380">
    <property type="entry name" value="RHODANESE_1"/>
    <property type="match status" value="1"/>
</dbReference>
<dbReference type="SMART" id="SM00450">
    <property type="entry name" value="RHOD"/>
    <property type="match status" value="2"/>
</dbReference>
<dbReference type="InterPro" id="IPR045078">
    <property type="entry name" value="TST/MPST-like"/>
</dbReference>
<dbReference type="InterPro" id="IPR001763">
    <property type="entry name" value="Rhodanese-like_dom"/>
</dbReference>
<name>A0A8J2YA69_9BACL</name>
<dbReference type="PANTHER" id="PTHR11364">
    <property type="entry name" value="THIOSULFATE SULFERTANSFERASE"/>
    <property type="match status" value="1"/>
</dbReference>
<dbReference type="RefSeq" id="WP_188646442.1">
    <property type="nucleotide sequence ID" value="NZ_BMHQ01000002.1"/>
</dbReference>
<dbReference type="InterPro" id="IPR036873">
    <property type="entry name" value="Rhodanese-like_dom_sf"/>
</dbReference>
<keyword evidence="5" id="KW-1185">Reference proteome</keyword>
<dbReference type="CDD" id="cd01449">
    <property type="entry name" value="TST_Repeat_2"/>
    <property type="match status" value="1"/>
</dbReference>
<evidence type="ECO:0000259" key="3">
    <source>
        <dbReference type="PROSITE" id="PS50206"/>
    </source>
</evidence>
<evidence type="ECO:0000256" key="1">
    <source>
        <dbReference type="ARBA" id="ARBA00022679"/>
    </source>
</evidence>
<dbReference type="CDD" id="cd01448">
    <property type="entry name" value="TST_Repeat_1"/>
    <property type="match status" value="1"/>
</dbReference>
<evidence type="ECO:0000256" key="2">
    <source>
        <dbReference type="ARBA" id="ARBA00022737"/>
    </source>
</evidence>
<protein>
    <submittedName>
        <fullName evidence="4">Thiosulfate sulfurtransferase</fullName>
    </submittedName>
</protein>
<dbReference type="GO" id="GO:0004792">
    <property type="term" value="F:thiosulfate-cyanide sulfurtransferase activity"/>
    <property type="evidence" value="ECO:0007669"/>
    <property type="project" value="InterPro"/>
</dbReference>
<dbReference type="FunFam" id="3.40.250.10:FF:000035">
    <property type="entry name" value="Thiosulfate sulfurtransferase"/>
    <property type="match status" value="1"/>
</dbReference>
<feature type="domain" description="Rhodanese" evidence="3">
    <location>
        <begin position="162"/>
        <end position="272"/>
    </location>
</feature>
<accession>A0A8J2YA69</accession>
<dbReference type="PROSITE" id="PS50206">
    <property type="entry name" value="RHODANESE_3"/>
    <property type="match status" value="2"/>
</dbReference>
<dbReference type="Gene3D" id="3.40.250.10">
    <property type="entry name" value="Rhodanese-like domain"/>
    <property type="match status" value="2"/>
</dbReference>
<keyword evidence="1" id="KW-0808">Transferase</keyword>
<gene>
    <name evidence="4" type="ORF">GCM10011571_06150</name>
</gene>
<dbReference type="Pfam" id="PF00581">
    <property type="entry name" value="Rhodanese"/>
    <property type="match status" value="2"/>
</dbReference>
<evidence type="ECO:0000313" key="5">
    <source>
        <dbReference type="Proteomes" id="UP000625210"/>
    </source>
</evidence>
<organism evidence="4 5">
    <name type="scientific">Marinithermofilum abyssi</name>
    <dbReference type="NCBI Taxonomy" id="1571185"/>
    <lineage>
        <taxon>Bacteria</taxon>
        <taxon>Bacillati</taxon>
        <taxon>Bacillota</taxon>
        <taxon>Bacilli</taxon>
        <taxon>Bacillales</taxon>
        <taxon>Thermoactinomycetaceae</taxon>
        <taxon>Marinithermofilum</taxon>
    </lineage>
</organism>
<sequence length="284" mass="32048">MFFSSLVSPQWLREHLDDPDLVIADCRFDLADPEAGRRVYEAGHIPGAVYLDLERDLSGPVQEHGGRHPLPDEETLAETMGRAGIDERKKVVAYDDQGEAMAARLWWLLRYMGHDRVAILDGGFSGWVHHGYPVSQEGVTPKLTRFVPRVQSEMKVDMDEVKRHSGLLVDAREPDRYQGIREPIDQKAGHIPGAVNRFWKENLAEGQHWKSPAELKKEWDFLREEEQPILYCGSGVTACANLFALHLAGVKGGRLYPGSWSDWISYPENPIETGERSAAALRPK</sequence>
<feature type="domain" description="Rhodanese" evidence="3">
    <location>
        <begin position="17"/>
        <end position="136"/>
    </location>
</feature>
<dbReference type="EMBL" id="BMHQ01000002">
    <property type="protein sequence ID" value="GGE07676.1"/>
    <property type="molecule type" value="Genomic_DNA"/>
</dbReference>
<keyword evidence="2" id="KW-0677">Repeat</keyword>